<dbReference type="Pfam" id="PF00512">
    <property type="entry name" value="HisKA"/>
    <property type="match status" value="1"/>
</dbReference>
<feature type="domain" description="Histidine kinase" evidence="14">
    <location>
        <begin position="817"/>
        <end position="1035"/>
    </location>
</feature>
<reference evidence="16 17" key="2">
    <citation type="journal article" date="2011" name="Stand. Genomic Sci.">
        <title>Complete genome sequence of Bacteroides helcogenes type strain (P 36-108).</title>
        <authorList>
            <person name="Pati A."/>
            <person name="Gronow S."/>
            <person name="Zeytun A."/>
            <person name="Lapidus A."/>
            <person name="Nolan M."/>
            <person name="Hammon N."/>
            <person name="Deshpande S."/>
            <person name="Cheng J.F."/>
            <person name="Tapia R."/>
            <person name="Han C."/>
            <person name="Goodwin L."/>
            <person name="Pitluck S."/>
            <person name="Liolios K."/>
            <person name="Pagani I."/>
            <person name="Ivanova N."/>
            <person name="Mavromatis K."/>
            <person name="Chen A."/>
            <person name="Palaniappan K."/>
            <person name="Land M."/>
            <person name="Hauser L."/>
            <person name="Chang Y.J."/>
            <person name="Jeffries C.D."/>
            <person name="Detter J.C."/>
            <person name="Brambilla E."/>
            <person name="Rohde M."/>
            <person name="Goker M."/>
            <person name="Woyke T."/>
            <person name="Bristow J."/>
            <person name="Eisen J.A."/>
            <person name="Markowitz V."/>
            <person name="Hugenholtz P."/>
            <person name="Kyrpides N.C."/>
            <person name="Klenk H.P."/>
            <person name="Lucas S."/>
        </authorList>
    </citation>
    <scope>NUCLEOTIDE SEQUENCE [LARGE SCALE GENOMIC DNA]</scope>
    <source>
        <strain evidence="17">ATCC 35417 / DSM 20613 / JCM 6297 / CCUG 15421 / P 36-108</strain>
    </source>
</reference>
<dbReference type="Gene3D" id="2.130.10.10">
    <property type="entry name" value="YVTN repeat-like/Quinoprotein amine dehydrogenase"/>
    <property type="match status" value="2"/>
</dbReference>
<evidence type="ECO:0000256" key="8">
    <source>
        <dbReference type="ARBA" id="ARBA00023012"/>
    </source>
</evidence>
<keyword evidence="4" id="KW-0808">Transferase</keyword>
<evidence type="ECO:0000256" key="10">
    <source>
        <dbReference type="ARBA" id="ARBA00023125"/>
    </source>
</evidence>
<dbReference type="EC" id="2.7.13.3" evidence="2"/>
<dbReference type="Gene3D" id="2.60.40.10">
    <property type="entry name" value="Immunoglobulins"/>
    <property type="match status" value="1"/>
</dbReference>
<dbReference type="SMART" id="SM00342">
    <property type="entry name" value="HTH_ARAC"/>
    <property type="match status" value="1"/>
</dbReference>
<dbReference type="PANTHER" id="PTHR43547">
    <property type="entry name" value="TWO-COMPONENT HISTIDINE KINASE"/>
    <property type="match status" value="1"/>
</dbReference>
<dbReference type="Gene3D" id="3.30.565.10">
    <property type="entry name" value="Histidine kinase-like ATPase, C-terminal domain"/>
    <property type="match status" value="1"/>
</dbReference>
<dbReference type="eggNOG" id="COG3292">
    <property type="taxonomic scope" value="Bacteria"/>
</dbReference>
<dbReference type="OrthoDB" id="717811at2"/>
<evidence type="ECO:0000259" key="13">
    <source>
        <dbReference type="PROSITE" id="PS01124"/>
    </source>
</evidence>
<dbReference type="Pfam" id="PF12833">
    <property type="entry name" value="HTH_18"/>
    <property type="match status" value="1"/>
</dbReference>
<keyword evidence="6 16" id="KW-0418">Kinase</keyword>
<evidence type="ECO:0000256" key="4">
    <source>
        <dbReference type="ARBA" id="ARBA00022679"/>
    </source>
</evidence>
<dbReference type="GO" id="GO:0003700">
    <property type="term" value="F:DNA-binding transcription factor activity"/>
    <property type="evidence" value="ECO:0007669"/>
    <property type="project" value="InterPro"/>
</dbReference>
<dbReference type="SUPFAM" id="SSF52172">
    <property type="entry name" value="CheY-like"/>
    <property type="match status" value="1"/>
</dbReference>
<keyword evidence="3 12" id="KW-0597">Phosphoprotein</keyword>
<evidence type="ECO:0000259" key="14">
    <source>
        <dbReference type="PROSITE" id="PS50109"/>
    </source>
</evidence>
<dbReference type="SUPFAM" id="SSF50998">
    <property type="entry name" value="Quinoprotein alcohol dehydrogenase-like"/>
    <property type="match status" value="1"/>
</dbReference>
<dbReference type="SUPFAM" id="SSF63829">
    <property type="entry name" value="Calcium-dependent phosphotriesterase"/>
    <property type="match status" value="2"/>
</dbReference>
<dbReference type="PROSITE" id="PS01124">
    <property type="entry name" value="HTH_ARAC_FAMILY_2"/>
    <property type="match status" value="1"/>
</dbReference>
<dbReference type="InterPro" id="IPR036890">
    <property type="entry name" value="HATPase_C_sf"/>
</dbReference>
<dbReference type="SMART" id="SM00448">
    <property type="entry name" value="REC"/>
    <property type="match status" value="1"/>
</dbReference>
<dbReference type="InterPro" id="IPR005467">
    <property type="entry name" value="His_kinase_dom"/>
</dbReference>
<dbReference type="eggNOG" id="COG5002">
    <property type="taxonomic scope" value="Bacteria"/>
</dbReference>
<dbReference type="SMART" id="SM00388">
    <property type="entry name" value="HisKA"/>
    <property type="match status" value="1"/>
</dbReference>
<evidence type="ECO:0000256" key="6">
    <source>
        <dbReference type="ARBA" id="ARBA00022777"/>
    </source>
</evidence>
<dbReference type="CDD" id="cd00082">
    <property type="entry name" value="HisKA"/>
    <property type="match status" value="1"/>
</dbReference>
<dbReference type="GO" id="GO:0005524">
    <property type="term" value="F:ATP binding"/>
    <property type="evidence" value="ECO:0007669"/>
    <property type="project" value="UniProtKB-KW"/>
</dbReference>
<dbReference type="SUPFAM" id="SSF47384">
    <property type="entry name" value="Homodimeric domain of signal transducing histidine kinase"/>
    <property type="match status" value="1"/>
</dbReference>
<dbReference type="Proteomes" id="UP000008630">
    <property type="component" value="Chromosome"/>
</dbReference>
<dbReference type="FunFam" id="3.30.565.10:FF:000037">
    <property type="entry name" value="Hybrid sensor histidine kinase/response regulator"/>
    <property type="match status" value="1"/>
</dbReference>
<evidence type="ECO:0000256" key="1">
    <source>
        <dbReference type="ARBA" id="ARBA00000085"/>
    </source>
</evidence>
<keyword evidence="8" id="KW-0902">Two-component regulatory system</keyword>
<dbReference type="GO" id="GO:0043565">
    <property type="term" value="F:sequence-specific DNA binding"/>
    <property type="evidence" value="ECO:0007669"/>
    <property type="project" value="InterPro"/>
</dbReference>
<dbReference type="Pfam" id="PF00072">
    <property type="entry name" value="Response_reg"/>
    <property type="match status" value="1"/>
</dbReference>
<dbReference type="SUPFAM" id="SSF55874">
    <property type="entry name" value="ATPase domain of HSP90 chaperone/DNA topoisomerase II/histidine kinase"/>
    <property type="match status" value="1"/>
</dbReference>
<dbReference type="InterPro" id="IPR018060">
    <property type="entry name" value="HTH_AraC"/>
</dbReference>
<dbReference type="STRING" id="693979.Bache_0098"/>
<feature type="domain" description="HTH araC/xylS-type" evidence="13">
    <location>
        <begin position="1231"/>
        <end position="1331"/>
    </location>
</feature>
<feature type="domain" description="Response regulatory" evidence="15">
    <location>
        <begin position="1084"/>
        <end position="1199"/>
    </location>
</feature>
<dbReference type="InterPro" id="IPR011006">
    <property type="entry name" value="CheY-like_superfamily"/>
</dbReference>
<keyword evidence="9" id="KW-0805">Transcription regulation</keyword>
<keyword evidence="10" id="KW-0238">DNA-binding</keyword>
<evidence type="ECO:0000259" key="15">
    <source>
        <dbReference type="PROSITE" id="PS50110"/>
    </source>
</evidence>
<dbReference type="Gene3D" id="1.10.287.130">
    <property type="match status" value="1"/>
</dbReference>
<evidence type="ECO:0000313" key="17">
    <source>
        <dbReference type="Proteomes" id="UP000008630"/>
    </source>
</evidence>
<dbReference type="InterPro" id="IPR003661">
    <property type="entry name" value="HisK_dim/P_dom"/>
</dbReference>
<evidence type="ECO:0000256" key="9">
    <source>
        <dbReference type="ARBA" id="ARBA00023015"/>
    </source>
</evidence>
<dbReference type="PROSITE" id="PS00041">
    <property type="entry name" value="HTH_ARAC_FAMILY_1"/>
    <property type="match status" value="1"/>
</dbReference>
<proteinExistence type="predicted"/>
<accession>E6SRW9</accession>
<dbReference type="InterPro" id="IPR011110">
    <property type="entry name" value="Reg_prop"/>
</dbReference>
<evidence type="ECO:0000256" key="3">
    <source>
        <dbReference type="ARBA" id="ARBA00022553"/>
    </source>
</evidence>
<gene>
    <name evidence="16" type="ordered locus">Bache_0098</name>
</gene>
<dbReference type="InterPro" id="IPR004358">
    <property type="entry name" value="Sig_transdc_His_kin-like_C"/>
</dbReference>
<name>E6SRW9_BACT6</name>
<dbReference type="SUPFAM" id="SSF46689">
    <property type="entry name" value="Homeodomain-like"/>
    <property type="match status" value="1"/>
</dbReference>
<dbReference type="PROSITE" id="PS50110">
    <property type="entry name" value="RESPONSE_REGULATORY"/>
    <property type="match status" value="1"/>
</dbReference>
<dbReference type="EMBL" id="CP002352">
    <property type="protein sequence ID" value="ADV42128.1"/>
    <property type="molecule type" value="Genomic_DNA"/>
</dbReference>
<dbReference type="PRINTS" id="PR00344">
    <property type="entry name" value="BCTRLSENSOR"/>
</dbReference>
<feature type="modified residue" description="4-aspartylphosphate" evidence="12">
    <location>
        <position position="1132"/>
    </location>
</feature>
<keyword evidence="17" id="KW-1185">Reference proteome</keyword>
<evidence type="ECO:0000313" key="16">
    <source>
        <dbReference type="EMBL" id="ADV42128.1"/>
    </source>
</evidence>
<dbReference type="PROSITE" id="PS50109">
    <property type="entry name" value="HIS_KIN"/>
    <property type="match status" value="1"/>
</dbReference>
<dbReference type="InterPro" id="IPR015943">
    <property type="entry name" value="WD40/YVTN_repeat-like_dom_sf"/>
</dbReference>
<dbReference type="KEGG" id="bhl:Bache_0098"/>
<dbReference type="Pfam" id="PF07494">
    <property type="entry name" value="Reg_prop"/>
    <property type="match status" value="2"/>
</dbReference>
<dbReference type="InterPro" id="IPR013783">
    <property type="entry name" value="Ig-like_fold"/>
</dbReference>
<dbReference type="Gene3D" id="1.10.10.60">
    <property type="entry name" value="Homeodomain-like"/>
    <property type="match status" value="1"/>
</dbReference>
<evidence type="ECO:0000256" key="12">
    <source>
        <dbReference type="PROSITE-ProRule" id="PRU00169"/>
    </source>
</evidence>
<dbReference type="Gene3D" id="3.40.50.2300">
    <property type="match status" value="1"/>
</dbReference>
<evidence type="ECO:0000256" key="2">
    <source>
        <dbReference type="ARBA" id="ARBA00012438"/>
    </source>
</evidence>
<dbReference type="Pfam" id="PF02518">
    <property type="entry name" value="HATPase_c"/>
    <property type="match status" value="1"/>
</dbReference>
<dbReference type="InterPro" id="IPR011123">
    <property type="entry name" value="Y_Y_Y"/>
</dbReference>
<dbReference type="InterPro" id="IPR001789">
    <property type="entry name" value="Sig_transdc_resp-reg_receiver"/>
</dbReference>
<dbReference type="InterPro" id="IPR011047">
    <property type="entry name" value="Quinoprotein_ADH-like_sf"/>
</dbReference>
<dbReference type="Pfam" id="PF07495">
    <property type="entry name" value="Y_Y_Y"/>
    <property type="match status" value="1"/>
</dbReference>
<protein>
    <recommendedName>
        <fullName evidence="2">histidine kinase</fullName>
        <ecNumber evidence="2">2.7.13.3</ecNumber>
    </recommendedName>
</protein>
<dbReference type="RefSeq" id="WP_013545766.1">
    <property type="nucleotide sequence ID" value="NC_014933.1"/>
</dbReference>
<keyword evidence="7" id="KW-0067">ATP-binding</keyword>
<evidence type="ECO:0000256" key="11">
    <source>
        <dbReference type="ARBA" id="ARBA00023163"/>
    </source>
</evidence>
<evidence type="ECO:0000256" key="7">
    <source>
        <dbReference type="ARBA" id="ARBA00022840"/>
    </source>
</evidence>
<dbReference type="eggNOG" id="COG0745">
    <property type="taxonomic scope" value="Bacteria"/>
</dbReference>
<organism evidence="16 17">
    <name type="scientific">Bacteroides helcogenes (strain ATCC 35417 / DSM 20613 / JCM 6297 / CCUG 15421 / P 36-108)</name>
    <dbReference type="NCBI Taxonomy" id="693979"/>
    <lineage>
        <taxon>Bacteria</taxon>
        <taxon>Pseudomonadati</taxon>
        <taxon>Bacteroidota</taxon>
        <taxon>Bacteroidia</taxon>
        <taxon>Bacteroidales</taxon>
        <taxon>Bacteroidaceae</taxon>
        <taxon>Bacteroides</taxon>
    </lineage>
</organism>
<sequence>MKFMKWLLFFVTLFFILLPLPSSAKFFKNLDESDGLAQTSVMAIYQDKLGRMWFGTREGISVYDGRKMINYKPWAYQGVGTGDMQKFWVGNQVSNIVGNEEGDIFISVDDNLLKYDIRFDTFEYVHKHNVACIAMDKNDNLWCICGDSLFVYGGLSGKLEFHRKIEVTGVYCMLVANDMFWFGTGHGLYRMDKTEKAECILADVDVRGLFETSSGEVWAGTVADGVFRISGDKVTKLPYGQKFPNAMSSKDVRCFVEDKHHNIWMGTFDGLQKYDSLTGIFTLYTQSWMKGGLKHSSIFSLCLDRQGTLWTGTYYGGVNYFYLENEIFRYYPYNPDRTDCIAFPLVGNMTEDLEGNLWICLDGGGLACLDRNTNKITTLKARKGGLSHDNLKAVIYDASHSNLYIGTHKGGLCRYNLVTGQFYNYLEHLGGDSPADIIDCLCLWKDYLLVGARNGLFRIHLQTNVIERISTLNFTRIAVDNNDRMWGVVSYRSFMVLNLKTLKVENVDFQHQKGILLSQVVDGVDRVYIGSIGGGLYVYYKDTRLVENYTVEKNQLISNYCYSVCRADNGDLLLVSDRGITLFTPQKQAFRSLELKKGLNLSSIVDGCGSYVCKDGRIFIGGTDGLISFQETDFDVSDESPLFYLSSLQVNNEEVRPNDGSGILSQALPWVSSIELSHTQNNLSVGFASSNYVDILSNSSYEYMLEGLDKEWISTDRTELFYTNLSAGRYVLRIREIGNSLQTRVPQEITLSIYIHPAWYDTWWAYCLFVFMVSVFAFWLYRVISVRHRLLESLNKERMEKKYIDELNQAKLRFFTNVSHEFRTPLTLITTQVDVLLQNYSLAPSVYNTLLKINKHTRQMRNLISELLDFRKFDQSSVRLKLGNTDMNAFVQEVFLSFTDLAAQRNILYQFEGEKETARCWIDHRQLEKVFTNLLSNAFKFTPDGGTVSVTLLREDELRLKVMISDTGKGISKEDIPYVFNRFYQAKNMPEQANPGTGIGLALAKNIVELHHGTIEVQSENGEGSKFVVTLFTGKECFLQDGNVEWIAENEVEAMIPETIPDESFVNEATELLQCVNKKKHSFRLLIVEDNEDLLKTLGQLFAPYYEVTLAHNGREGMDMVLEVEYDLILSDVMMPEMSGVEMCAEIKGNINMCHIPVVLLTALDSVEQSIDGLRCGADDYIAKPFNGKMLLMRCNNIVRNRLLMQERFAQKKDADVSLLAATPLDKKFLDAVMEVIEANLDKEDFDVPALCLAVGMSRTLLQTKFKALTDMSPNEFIINHKIKIAATLLVSQPDLTIADISDRLGFSSPRYFSKTFKARMNIAPQEYRKNPL</sequence>
<dbReference type="PANTHER" id="PTHR43547:SF2">
    <property type="entry name" value="HYBRID SIGNAL TRANSDUCTION HISTIDINE KINASE C"/>
    <property type="match status" value="1"/>
</dbReference>
<dbReference type="SMART" id="SM00387">
    <property type="entry name" value="HATPase_c"/>
    <property type="match status" value="1"/>
</dbReference>
<dbReference type="InterPro" id="IPR009057">
    <property type="entry name" value="Homeodomain-like_sf"/>
</dbReference>
<reference key="1">
    <citation type="submission" date="2010-11" db="EMBL/GenBank/DDBJ databases">
        <title>The complete genome of Bacteroides helcogenes P 36-108.</title>
        <authorList>
            <consortium name="US DOE Joint Genome Institute (JGI-PGF)"/>
            <person name="Lucas S."/>
            <person name="Copeland A."/>
            <person name="Lapidus A."/>
            <person name="Bruce D."/>
            <person name="Goodwin L."/>
            <person name="Pitluck S."/>
            <person name="Kyrpides N."/>
            <person name="Mavromatis K."/>
            <person name="Ivanova N."/>
            <person name="Zeytun A."/>
            <person name="Brettin T."/>
            <person name="Detter J.C."/>
            <person name="Tapia R."/>
            <person name="Han C."/>
            <person name="Land M."/>
            <person name="Hauser L."/>
            <person name="Markowitz V."/>
            <person name="Cheng J.-F."/>
            <person name="Hugenholtz P."/>
            <person name="Woyke T."/>
            <person name="Wu D."/>
            <person name="Gronow S."/>
            <person name="Wellnitz S."/>
            <person name="Brambilla E."/>
            <person name="Klenk H.-P."/>
            <person name="Eisen J.A."/>
        </authorList>
    </citation>
    <scope>NUCLEOTIDE SEQUENCE</scope>
    <source>
        <strain>P 36-108</strain>
    </source>
</reference>
<dbReference type="HOGENOM" id="CLU_000445_28_1_10"/>
<dbReference type="InterPro" id="IPR036097">
    <property type="entry name" value="HisK_dim/P_sf"/>
</dbReference>
<dbReference type="GO" id="GO:0000155">
    <property type="term" value="F:phosphorelay sensor kinase activity"/>
    <property type="evidence" value="ECO:0007669"/>
    <property type="project" value="InterPro"/>
</dbReference>
<evidence type="ECO:0000256" key="5">
    <source>
        <dbReference type="ARBA" id="ARBA00022741"/>
    </source>
</evidence>
<dbReference type="InterPro" id="IPR003594">
    <property type="entry name" value="HATPase_dom"/>
</dbReference>
<dbReference type="PATRIC" id="fig|693979.3.peg.105"/>
<comment type="catalytic activity">
    <reaction evidence="1">
        <text>ATP + protein L-histidine = ADP + protein N-phospho-L-histidine.</text>
        <dbReference type="EC" id="2.7.13.3"/>
    </reaction>
</comment>
<keyword evidence="5" id="KW-0547">Nucleotide-binding</keyword>
<dbReference type="InterPro" id="IPR018062">
    <property type="entry name" value="HTH_AraC-typ_CS"/>
</dbReference>
<keyword evidence="11" id="KW-0804">Transcription</keyword>